<sequence>MNMFTPTGRLKPDAQPDEFRIRWDLEPYAVTAAMDAWLDLGSEMQSFYADRVRQDVETHHRAMHCNNPSELIGIQAAFWQKAVKDYRAHAGRMAELTARIWFPGSGQPKT</sequence>
<gene>
    <name evidence="2" type="ORF">SAMN04488105_11325</name>
</gene>
<accession>A0A1G7IKV4</accession>
<evidence type="ECO:0000313" key="3">
    <source>
        <dbReference type="Proteomes" id="UP000198994"/>
    </source>
</evidence>
<name>A0A1G7IKV4_9RHOB</name>
<feature type="domain" description="Phasin" evidence="1">
    <location>
        <begin position="31"/>
        <end position="99"/>
    </location>
</feature>
<dbReference type="AlphaFoldDB" id="A0A1G7IKV4"/>
<proteinExistence type="predicted"/>
<dbReference type="RefSeq" id="WP_008883905.1">
    <property type="nucleotide sequence ID" value="NZ_FNAV01000013.1"/>
</dbReference>
<dbReference type="OrthoDB" id="7865588at2"/>
<evidence type="ECO:0000259" key="1">
    <source>
        <dbReference type="Pfam" id="PF09361"/>
    </source>
</evidence>
<dbReference type="Proteomes" id="UP000198994">
    <property type="component" value="Unassembled WGS sequence"/>
</dbReference>
<keyword evidence="3" id="KW-1185">Reference proteome</keyword>
<protein>
    <submittedName>
        <fullName evidence="2">Phasin protein</fullName>
    </submittedName>
</protein>
<dbReference type="STRING" id="282683.SAMN04488105_11325"/>
<reference evidence="3" key="1">
    <citation type="submission" date="2016-10" db="EMBL/GenBank/DDBJ databases">
        <authorList>
            <person name="Varghese N."/>
            <person name="Submissions S."/>
        </authorList>
    </citation>
    <scope>NUCLEOTIDE SEQUENCE [LARGE SCALE GENOMIC DNA]</scope>
    <source>
        <strain evidence="3">DSM 10146</strain>
    </source>
</reference>
<organism evidence="2 3">
    <name type="scientific">Salipiger thiooxidans</name>
    <dbReference type="NCBI Taxonomy" id="282683"/>
    <lineage>
        <taxon>Bacteria</taxon>
        <taxon>Pseudomonadati</taxon>
        <taxon>Pseudomonadota</taxon>
        <taxon>Alphaproteobacteria</taxon>
        <taxon>Rhodobacterales</taxon>
        <taxon>Roseobacteraceae</taxon>
        <taxon>Salipiger</taxon>
    </lineage>
</organism>
<dbReference type="InterPro" id="IPR018968">
    <property type="entry name" value="Phasin"/>
</dbReference>
<evidence type="ECO:0000313" key="2">
    <source>
        <dbReference type="EMBL" id="SDF13245.1"/>
    </source>
</evidence>
<dbReference type="Pfam" id="PF09361">
    <property type="entry name" value="Phasin_2"/>
    <property type="match status" value="1"/>
</dbReference>
<dbReference type="EMBL" id="FNAV01000013">
    <property type="protein sequence ID" value="SDF13245.1"/>
    <property type="molecule type" value="Genomic_DNA"/>
</dbReference>